<name>A0A3E4YEB6_9FIRM</name>
<feature type="transmembrane region" description="Helical" evidence="1">
    <location>
        <begin position="230"/>
        <end position="251"/>
    </location>
</feature>
<reference evidence="4 5" key="1">
    <citation type="submission" date="2018-08" db="EMBL/GenBank/DDBJ databases">
        <title>A genome reference for cultivated species of the human gut microbiota.</title>
        <authorList>
            <person name="Zou Y."/>
            <person name="Xue W."/>
            <person name="Luo G."/>
        </authorList>
    </citation>
    <scope>NUCLEOTIDE SEQUENCE [LARGE SCALE GENOMIC DNA]</scope>
    <source>
        <strain evidence="3 5">AF17-27</strain>
        <strain evidence="2 4">OM07-13</strain>
    </source>
</reference>
<keyword evidence="1" id="KW-1133">Transmembrane helix</keyword>
<proteinExistence type="predicted"/>
<sequence>MLLIGNYKTFIEKYNKEVFSIVYIFLLIHFFWGTTMIQIHLPRCYTWICLVVLLGYIIGKILVEPNRKYLIIMATIVAPFIISGLLSGYHELMYVGLLIAAAKDIPIDRILKDYLMVCIPFLLITILGSQIGIVENLIYPSLYRGNRIAYGFLSPTDFCAHVLFIILVLFSVIKKKNYWKMALISVLIAAFLYFRCDGRTTVASLLIFLTGIAICYIIKKWVGLNKRIEWLLVDICEGLIVIASFVLGWLYQLNNKYIIGLNDVLSDRLKYIAQTMSTYNIKLWGQYIEEHGNGGSIIAKDNYFFIDNSFVRCMYEYGAIVFVLVIVLIFMAQKKMLDNEKYIMCLAFFIVTIASFAEHHLLEIAYNPFIFSVFACMSNNDKVIMEEKRIC</sequence>
<accession>A0A3E4YEB6</accession>
<gene>
    <name evidence="3" type="ORF">DWW89_02955</name>
    <name evidence="2" type="ORF">DXB99_04560</name>
</gene>
<evidence type="ECO:0008006" key="6">
    <source>
        <dbReference type="Google" id="ProtNLM"/>
    </source>
</evidence>
<evidence type="ECO:0000313" key="3">
    <source>
        <dbReference type="EMBL" id="RGU27844.1"/>
    </source>
</evidence>
<dbReference type="EMBL" id="QSTP01000003">
    <property type="protein sequence ID" value="RGM72923.1"/>
    <property type="molecule type" value="Genomic_DNA"/>
</dbReference>
<dbReference type="EMBL" id="QRXR01000003">
    <property type="protein sequence ID" value="RGU27844.1"/>
    <property type="molecule type" value="Genomic_DNA"/>
</dbReference>
<feature type="transmembrane region" description="Helical" evidence="1">
    <location>
        <begin position="177"/>
        <end position="194"/>
    </location>
</feature>
<protein>
    <recommendedName>
        <fullName evidence="6">O-antigen ligase domain-containing protein</fullName>
    </recommendedName>
</protein>
<organism evidence="2 4">
    <name type="scientific">Agathobacter rectalis</name>
    <dbReference type="NCBI Taxonomy" id="39491"/>
    <lineage>
        <taxon>Bacteria</taxon>
        <taxon>Bacillati</taxon>
        <taxon>Bacillota</taxon>
        <taxon>Clostridia</taxon>
        <taxon>Lachnospirales</taxon>
        <taxon>Lachnospiraceae</taxon>
        <taxon>Agathobacter</taxon>
    </lineage>
</organism>
<feature type="transmembrane region" description="Helical" evidence="1">
    <location>
        <begin position="69"/>
        <end position="102"/>
    </location>
</feature>
<dbReference type="Proteomes" id="UP000283765">
    <property type="component" value="Unassembled WGS sequence"/>
</dbReference>
<keyword evidence="1" id="KW-0472">Membrane</keyword>
<feature type="transmembrane region" description="Helical" evidence="1">
    <location>
        <begin position="20"/>
        <end position="37"/>
    </location>
</feature>
<dbReference type="Proteomes" id="UP000260758">
    <property type="component" value="Unassembled WGS sequence"/>
</dbReference>
<feature type="transmembrane region" description="Helical" evidence="1">
    <location>
        <begin position="314"/>
        <end position="331"/>
    </location>
</feature>
<keyword evidence="1" id="KW-0812">Transmembrane</keyword>
<feature type="transmembrane region" description="Helical" evidence="1">
    <location>
        <begin position="343"/>
        <end position="362"/>
    </location>
</feature>
<feature type="transmembrane region" description="Helical" evidence="1">
    <location>
        <begin position="114"/>
        <end position="133"/>
    </location>
</feature>
<dbReference type="AlphaFoldDB" id="A0A3E4YEB6"/>
<evidence type="ECO:0000313" key="2">
    <source>
        <dbReference type="EMBL" id="RGM72923.1"/>
    </source>
</evidence>
<evidence type="ECO:0000256" key="1">
    <source>
        <dbReference type="SAM" id="Phobius"/>
    </source>
</evidence>
<evidence type="ECO:0000313" key="5">
    <source>
        <dbReference type="Proteomes" id="UP000283765"/>
    </source>
</evidence>
<comment type="caution">
    <text evidence="2">The sequence shown here is derived from an EMBL/GenBank/DDBJ whole genome shotgun (WGS) entry which is preliminary data.</text>
</comment>
<feature type="transmembrane region" description="Helical" evidence="1">
    <location>
        <begin position="148"/>
        <end position="170"/>
    </location>
</feature>
<dbReference type="RefSeq" id="WP_117718488.1">
    <property type="nucleotide sequence ID" value="NZ_DAWEFX010000003.1"/>
</dbReference>
<feature type="transmembrane region" description="Helical" evidence="1">
    <location>
        <begin position="200"/>
        <end position="218"/>
    </location>
</feature>
<feature type="transmembrane region" description="Helical" evidence="1">
    <location>
        <begin position="44"/>
        <end position="63"/>
    </location>
</feature>
<evidence type="ECO:0000313" key="4">
    <source>
        <dbReference type="Proteomes" id="UP000260758"/>
    </source>
</evidence>